<protein>
    <recommendedName>
        <fullName evidence="7 10">3,4-dihydroxy-2-butanone 4-phosphate synthase</fullName>
        <shortName evidence="10">DHBP synthase</shortName>
        <ecNumber evidence="6 10">4.1.99.12</ecNumber>
    </recommendedName>
</protein>
<feature type="binding site" evidence="10">
    <location>
        <position position="36"/>
    </location>
    <ligand>
        <name>Mg(2+)</name>
        <dbReference type="ChEBI" id="CHEBI:18420"/>
        <label>2</label>
    </ligand>
</feature>
<gene>
    <name evidence="10 12" type="primary">ribB</name>
    <name evidence="12" type="ORF">QEH59_14955</name>
</gene>
<dbReference type="Proteomes" id="UP001243717">
    <property type="component" value="Unassembled WGS sequence"/>
</dbReference>
<keyword evidence="9 10" id="KW-0479">Metal-binding</keyword>
<dbReference type="HAMAP" id="MF_00180">
    <property type="entry name" value="RibB"/>
    <property type="match status" value="1"/>
</dbReference>
<organism evidence="12 13">
    <name type="scientific">Thalassobacterium sedimentorum</name>
    <dbReference type="NCBI Taxonomy" id="3041258"/>
    <lineage>
        <taxon>Bacteria</taxon>
        <taxon>Pseudomonadati</taxon>
        <taxon>Verrucomicrobiota</taxon>
        <taxon>Opitutia</taxon>
        <taxon>Puniceicoccales</taxon>
        <taxon>Coraliomargaritaceae</taxon>
        <taxon>Thalassobacterium</taxon>
    </lineage>
</organism>
<dbReference type="PANTHER" id="PTHR21327:SF18">
    <property type="entry name" value="3,4-DIHYDROXY-2-BUTANONE 4-PHOSPHATE SYNTHASE"/>
    <property type="match status" value="1"/>
</dbReference>
<dbReference type="SUPFAM" id="SSF55821">
    <property type="entry name" value="YrdC/RibB"/>
    <property type="match status" value="1"/>
</dbReference>
<comment type="catalytic activity">
    <reaction evidence="1 10">
        <text>D-ribulose 5-phosphate = (2S)-2-hydroxy-3-oxobutyl phosphate + formate + H(+)</text>
        <dbReference type="Rhea" id="RHEA:18457"/>
        <dbReference type="ChEBI" id="CHEBI:15378"/>
        <dbReference type="ChEBI" id="CHEBI:15740"/>
        <dbReference type="ChEBI" id="CHEBI:58121"/>
        <dbReference type="ChEBI" id="CHEBI:58830"/>
        <dbReference type="EC" id="4.1.99.12"/>
    </reaction>
</comment>
<feature type="domain" description="GTP cyclohydrolase II" evidence="11">
    <location>
        <begin position="219"/>
        <end position="369"/>
    </location>
</feature>
<dbReference type="InterPro" id="IPR032677">
    <property type="entry name" value="GTP_cyclohydro_II"/>
</dbReference>
<evidence type="ECO:0000256" key="1">
    <source>
        <dbReference type="ARBA" id="ARBA00000141"/>
    </source>
</evidence>
<reference evidence="12 13" key="1">
    <citation type="submission" date="2023-04" db="EMBL/GenBank/DDBJ databases">
        <title>A novel bacteria isolated from coastal sediment.</title>
        <authorList>
            <person name="Liu X.-J."/>
            <person name="Du Z.-J."/>
        </authorList>
    </citation>
    <scope>NUCLEOTIDE SEQUENCE [LARGE SCALE GENOMIC DNA]</scope>
    <source>
        <strain evidence="12 13">SDUM461004</strain>
    </source>
</reference>
<dbReference type="NCBIfam" id="TIGR00506">
    <property type="entry name" value="ribB"/>
    <property type="match status" value="1"/>
</dbReference>
<dbReference type="EMBL" id="JARXIC010000031">
    <property type="protein sequence ID" value="MDQ8195729.1"/>
    <property type="molecule type" value="Genomic_DNA"/>
</dbReference>
<evidence type="ECO:0000256" key="4">
    <source>
        <dbReference type="ARBA" id="ARBA00005520"/>
    </source>
</evidence>
<evidence type="ECO:0000313" key="12">
    <source>
        <dbReference type="EMBL" id="MDQ8195729.1"/>
    </source>
</evidence>
<keyword evidence="10" id="KW-0464">Manganese</keyword>
<dbReference type="Gene3D" id="3.90.870.10">
    <property type="entry name" value="DHBP synthase"/>
    <property type="match status" value="1"/>
</dbReference>
<dbReference type="InterPro" id="IPR036144">
    <property type="entry name" value="RibA-like_sf"/>
</dbReference>
<dbReference type="InterPro" id="IPR017945">
    <property type="entry name" value="DHBP_synth_RibB-like_a/b_dom"/>
</dbReference>
<comment type="subunit">
    <text evidence="10">Homodimer.</text>
</comment>
<evidence type="ECO:0000259" key="11">
    <source>
        <dbReference type="Pfam" id="PF00925"/>
    </source>
</evidence>
<feature type="site" description="Essential for catalytic activity" evidence="10">
    <location>
        <position position="172"/>
    </location>
</feature>
<dbReference type="EC" id="4.1.99.12" evidence="6 10"/>
<keyword evidence="13" id="KW-1185">Reference proteome</keyword>
<name>A0ABU1ALP6_9BACT</name>
<comment type="cofactor">
    <cofactor evidence="10">
        <name>Mg(2+)</name>
        <dbReference type="ChEBI" id="CHEBI:18420"/>
    </cofactor>
    <cofactor evidence="10">
        <name>Mn(2+)</name>
        <dbReference type="ChEBI" id="CHEBI:29035"/>
    </cofactor>
    <text evidence="10">Binds 2 divalent metal cations per subunit. Magnesium or manganese.</text>
</comment>
<comment type="pathway">
    <text evidence="3 10">Cofactor biosynthesis; riboflavin biosynthesis; 2-hydroxy-3-oxobutyl phosphate from D-ribulose 5-phosphate: step 1/1.</text>
</comment>
<keyword evidence="10 12" id="KW-0456">Lyase</keyword>
<dbReference type="PIRSF" id="PIRSF001259">
    <property type="entry name" value="RibA"/>
    <property type="match status" value="1"/>
</dbReference>
<dbReference type="RefSeq" id="WP_308986180.1">
    <property type="nucleotide sequence ID" value="NZ_JARXIC010000031.1"/>
</dbReference>
<feature type="binding site" evidence="10">
    <location>
        <begin position="148"/>
        <end position="152"/>
    </location>
    <ligand>
        <name>D-ribulose 5-phosphate</name>
        <dbReference type="ChEBI" id="CHEBI:58121"/>
    </ligand>
</feature>
<comment type="similarity">
    <text evidence="5">In the C-terminal section; belongs to the GTP cyclohydrolase II family.</text>
</comment>
<evidence type="ECO:0000256" key="2">
    <source>
        <dbReference type="ARBA" id="ARBA00002284"/>
    </source>
</evidence>
<proteinExistence type="inferred from homology"/>
<dbReference type="Pfam" id="PF00925">
    <property type="entry name" value="GTP_cyclohydro2"/>
    <property type="match status" value="1"/>
</dbReference>
<comment type="similarity">
    <text evidence="4">In the N-terminal section; belongs to the DHBP synthase family.</text>
</comment>
<feature type="site" description="Essential for catalytic activity" evidence="10">
    <location>
        <position position="134"/>
    </location>
</feature>
<comment type="similarity">
    <text evidence="10">Belongs to the DHBP synthase family.</text>
</comment>
<accession>A0ABU1ALP6</accession>
<evidence type="ECO:0000313" key="13">
    <source>
        <dbReference type="Proteomes" id="UP001243717"/>
    </source>
</evidence>
<feature type="binding site" evidence="10">
    <location>
        <position position="40"/>
    </location>
    <ligand>
        <name>D-ribulose 5-phosphate</name>
        <dbReference type="ChEBI" id="CHEBI:58121"/>
    </ligand>
</feature>
<dbReference type="Gene3D" id="3.40.50.10990">
    <property type="entry name" value="GTP cyclohydrolase II"/>
    <property type="match status" value="1"/>
</dbReference>
<evidence type="ECO:0000256" key="7">
    <source>
        <dbReference type="ARBA" id="ARBA00018836"/>
    </source>
</evidence>
<comment type="function">
    <text evidence="2 10">Catalyzes the conversion of D-ribulose 5-phosphate to formate and 3,4-dihydroxy-2-butanone 4-phosphate.</text>
</comment>
<comment type="caution">
    <text evidence="12">The sequence shown here is derived from an EMBL/GenBank/DDBJ whole genome shotgun (WGS) entry which is preliminary data.</text>
</comment>
<evidence type="ECO:0000256" key="3">
    <source>
        <dbReference type="ARBA" id="ARBA00004904"/>
    </source>
</evidence>
<evidence type="ECO:0000256" key="9">
    <source>
        <dbReference type="ARBA" id="ARBA00022723"/>
    </source>
</evidence>
<evidence type="ECO:0000256" key="10">
    <source>
        <dbReference type="HAMAP-Rule" id="MF_00180"/>
    </source>
</evidence>
<sequence>MSTVPSLDNPFDSIESAIADIAAGKMVIVTDDESRENEGDLVMAAEKVTPQAVNQMIMHARGLICVPMLSHQLRRLGINRMASENRESHQTDFTISVDAAEGITTGISAYDRAETIRILGDPKSHQDMLVQPGHVFPLRAKPGGVLQRAGHTEAAVDLVQLAGLNPAGVICEILNEEGASARLPYLIEYKKKHNLKLICIADLIEYRHTRDKLIEHVLTKPFESEFGTFDLHIFRSILDNRQHLALSMGELSEAPTLVRVQSENLLGDIFRSKTLGGYNSLNAAMERIAQEGHGVLLYIEQPQGGIRVIEDKDQTSLKDVGPTKMDFRDYGIGAQILVDLGLKQIRLMASTQRKVVGIDGYDLEIVEHIDI</sequence>
<dbReference type="Pfam" id="PF00926">
    <property type="entry name" value="DHBP_synthase"/>
    <property type="match status" value="1"/>
</dbReference>
<feature type="binding site" evidence="10">
    <location>
        <position position="151"/>
    </location>
    <ligand>
        <name>Mg(2+)</name>
        <dbReference type="ChEBI" id="CHEBI:18420"/>
        <label>2</label>
    </ligand>
</feature>
<feature type="binding site" evidence="10">
    <location>
        <begin position="35"/>
        <end position="36"/>
    </location>
    <ligand>
        <name>D-ribulose 5-phosphate</name>
        <dbReference type="ChEBI" id="CHEBI:58121"/>
    </ligand>
</feature>
<dbReference type="GO" id="GO:0008686">
    <property type="term" value="F:3,4-dihydroxy-2-butanone-4-phosphate synthase activity"/>
    <property type="evidence" value="ECO:0007669"/>
    <property type="project" value="UniProtKB-EC"/>
</dbReference>
<evidence type="ECO:0000256" key="5">
    <source>
        <dbReference type="ARBA" id="ARBA00008976"/>
    </source>
</evidence>
<dbReference type="SUPFAM" id="SSF142695">
    <property type="entry name" value="RibA-like"/>
    <property type="match status" value="1"/>
</dbReference>
<dbReference type="InterPro" id="IPR000422">
    <property type="entry name" value="DHBP_synthase_RibB"/>
</dbReference>
<evidence type="ECO:0000256" key="8">
    <source>
        <dbReference type="ARBA" id="ARBA00022619"/>
    </source>
</evidence>
<evidence type="ECO:0000256" key="6">
    <source>
        <dbReference type="ARBA" id="ARBA00012153"/>
    </source>
</evidence>
<dbReference type="PANTHER" id="PTHR21327">
    <property type="entry name" value="GTP CYCLOHYDROLASE II-RELATED"/>
    <property type="match status" value="1"/>
</dbReference>
<keyword evidence="8 10" id="KW-0686">Riboflavin biosynthesis</keyword>
<feature type="binding site" evidence="10">
    <location>
        <position position="36"/>
    </location>
    <ligand>
        <name>Mg(2+)</name>
        <dbReference type="ChEBI" id="CHEBI:18420"/>
        <label>1</label>
    </ligand>
</feature>
<keyword evidence="10" id="KW-0460">Magnesium</keyword>